<dbReference type="Proteomes" id="UP001162156">
    <property type="component" value="Unassembled WGS sequence"/>
</dbReference>
<evidence type="ECO:0000256" key="6">
    <source>
        <dbReference type="SAM" id="MobiDB-lite"/>
    </source>
</evidence>
<evidence type="ECO:0000313" key="8">
    <source>
        <dbReference type="EMBL" id="KAJ8950061.1"/>
    </source>
</evidence>
<evidence type="ECO:0000259" key="7">
    <source>
        <dbReference type="PROSITE" id="PS50950"/>
    </source>
</evidence>
<comment type="caution">
    <text evidence="8">The sequence shown here is derived from an EMBL/GenBank/DDBJ whole genome shotgun (WGS) entry which is preliminary data.</text>
</comment>
<dbReference type="SMART" id="SM00980">
    <property type="entry name" value="THAP"/>
    <property type="match status" value="1"/>
</dbReference>
<dbReference type="SMART" id="SM00692">
    <property type="entry name" value="DM3"/>
    <property type="match status" value="1"/>
</dbReference>
<dbReference type="InterPro" id="IPR026516">
    <property type="entry name" value="THAP1/10"/>
</dbReference>
<keyword evidence="1" id="KW-0479">Metal-binding</keyword>
<dbReference type="GO" id="GO:0008270">
    <property type="term" value="F:zinc ion binding"/>
    <property type="evidence" value="ECO:0007669"/>
    <property type="project" value="UniProtKB-KW"/>
</dbReference>
<evidence type="ECO:0000256" key="4">
    <source>
        <dbReference type="ARBA" id="ARBA00023125"/>
    </source>
</evidence>
<keyword evidence="9" id="KW-1185">Reference proteome</keyword>
<dbReference type="GO" id="GO:0043565">
    <property type="term" value="F:sequence-specific DNA binding"/>
    <property type="evidence" value="ECO:0007669"/>
    <property type="project" value="InterPro"/>
</dbReference>
<accession>A0AAV8YHS5</accession>
<dbReference type="InterPro" id="IPR006612">
    <property type="entry name" value="THAP_Znf"/>
</dbReference>
<dbReference type="PANTHER" id="PTHR46600:SF11">
    <property type="entry name" value="THAP DOMAIN-CONTAINING PROTEIN 10"/>
    <property type="match status" value="1"/>
</dbReference>
<name>A0AAV8YHS5_9CUCU</name>
<dbReference type="AlphaFoldDB" id="A0AAV8YHS5"/>
<keyword evidence="3" id="KW-0862">Zinc</keyword>
<feature type="domain" description="THAP-type" evidence="7">
    <location>
        <begin position="10"/>
        <end position="87"/>
    </location>
</feature>
<evidence type="ECO:0000256" key="1">
    <source>
        <dbReference type="ARBA" id="ARBA00022723"/>
    </source>
</evidence>
<gene>
    <name evidence="8" type="ORF">NQ314_008067</name>
</gene>
<dbReference type="EMBL" id="JANEYF010002187">
    <property type="protein sequence ID" value="KAJ8950061.1"/>
    <property type="molecule type" value="Genomic_DNA"/>
</dbReference>
<keyword evidence="4 5" id="KW-0238">DNA-binding</keyword>
<evidence type="ECO:0000313" key="9">
    <source>
        <dbReference type="Proteomes" id="UP001162156"/>
    </source>
</evidence>
<dbReference type="SUPFAM" id="SSF57716">
    <property type="entry name" value="Glucocorticoid receptor-like (DNA-binding domain)"/>
    <property type="match status" value="1"/>
</dbReference>
<proteinExistence type="predicted"/>
<keyword evidence="2 5" id="KW-0863">Zinc-finger</keyword>
<dbReference type="PROSITE" id="PS50950">
    <property type="entry name" value="ZF_THAP"/>
    <property type="match status" value="1"/>
</dbReference>
<organism evidence="8 9">
    <name type="scientific">Rhamnusium bicolor</name>
    <dbReference type="NCBI Taxonomy" id="1586634"/>
    <lineage>
        <taxon>Eukaryota</taxon>
        <taxon>Metazoa</taxon>
        <taxon>Ecdysozoa</taxon>
        <taxon>Arthropoda</taxon>
        <taxon>Hexapoda</taxon>
        <taxon>Insecta</taxon>
        <taxon>Pterygota</taxon>
        <taxon>Neoptera</taxon>
        <taxon>Endopterygota</taxon>
        <taxon>Coleoptera</taxon>
        <taxon>Polyphaga</taxon>
        <taxon>Cucujiformia</taxon>
        <taxon>Chrysomeloidea</taxon>
        <taxon>Cerambycidae</taxon>
        <taxon>Lepturinae</taxon>
        <taxon>Rhagiini</taxon>
        <taxon>Rhamnusium</taxon>
    </lineage>
</organism>
<protein>
    <recommendedName>
        <fullName evidence="7">THAP-type domain-containing protein</fullName>
    </recommendedName>
</protein>
<feature type="region of interest" description="Disordered" evidence="6">
    <location>
        <begin position="85"/>
        <end position="115"/>
    </location>
</feature>
<dbReference type="Gene3D" id="6.20.210.20">
    <property type="entry name" value="THAP domain"/>
    <property type="match status" value="1"/>
</dbReference>
<reference evidence="8" key="1">
    <citation type="journal article" date="2023" name="Insect Mol. Biol.">
        <title>Genome sequencing provides insights into the evolution of gene families encoding plant cell wall-degrading enzymes in longhorned beetles.</title>
        <authorList>
            <person name="Shin N.R."/>
            <person name="Okamura Y."/>
            <person name="Kirsch R."/>
            <person name="Pauchet Y."/>
        </authorList>
    </citation>
    <scope>NUCLEOTIDE SEQUENCE</scope>
    <source>
        <strain evidence="8">RBIC_L_NR</strain>
    </source>
</reference>
<evidence type="ECO:0000256" key="5">
    <source>
        <dbReference type="PROSITE-ProRule" id="PRU00309"/>
    </source>
</evidence>
<dbReference type="PANTHER" id="PTHR46600">
    <property type="entry name" value="THAP DOMAIN-CONTAINING"/>
    <property type="match status" value="1"/>
</dbReference>
<evidence type="ECO:0000256" key="3">
    <source>
        <dbReference type="ARBA" id="ARBA00022833"/>
    </source>
</evidence>
<dbReference type="InterPro" id="IPR038441">
    <property type="entry name" value="THAP_Znf_sf"/>
</dbReference>
<dbReference type="Pfam" id="PF05485">
    <property type="entry name" value="THAP"/>
    <property type="match status" value="1"/>
</dbReference>
<sequence length="128" mass="15050">MEVDRATQDLSQLTAAKAEVTKKEPEISFHRFPKDKEKCNTWVKNMKIADWTPLTTDRICSKHFEERFLYKTDMKVKLLNEAIGTKRLRTPEPQPSTSMTADTTPRVDDTPRKKKLRRRLFQALRKKS</sequence>
<evidence type="ECO:0000256" key="2">
    <source>
        <dbReference type="ARBA" id="ARBA00022771"/>
    </source>
</evidence>